<organism evidence="1 2">
    <name type="scientific">Ancylobacter polymorphus</name>
    <dbReference type="NCBI Taxonomy" id="223390"/>
    <lineage>
        <taxon>Bacteria</taxon>
        <taxon>Pseudomonadati</taxon>
        <taxon>Pseudomonadota</taxon>
        <taxon>Alphaproteobacteria</taxon>
        <taxon>Hyphomicrobiales</taxon>
        <taxon>Xanthobacteraceae</taxon>
        <taxon>Ancylobacter</taxon>
    </lineage>
</organism>
<protein>
    <submittedName>
        <fullName evidence="1">Uncharacterized protein</fullName>
    </submittedName>
</protein>
<name>A0A9E6ZWH4_9HYPH</name>
<evidence type="ECO:0000313" key="2">
    <source>
        <dbReference type="Proteomes" id="UP000831684"/>
    </source>
</evidence>
<dbReference type="AlphaFoldDB" id="A0A9E6ZWH4"/>
<dbReference type="EMBL" id="CP083239">
    <property type="protein sequence ID" value="UOK71686.1"/>
    <property type="molecule type" value="Genomic_DNA"/>
</dbReference>
<proteinExistence type="predicted"/>
<dbReference type="RefSeq" id="WP_244379051.1">
    <property type="nucleotide sequence ID" value="NZ_CP083239.1"/>
</dbReference>
<evidence type="ECO:0000313" key="1">
    <source>
        <dbReference type="EMBL" id="UOK71686.1"/>
    </source>
</evidence>
<dbReference type="KEGG" id="apol:K9D25_02885"/>
<gene>
    <name evidence="1" type="ORF">K9D25_02885</name>
</gene>
<reference evidence="1" key="1">
    <citation type="submission" date="2021-09" db="EMBL/GenBank/DDBJ databases">
        <title>Network and meta-omics reveal the key degrader and cooperation patterns in an efficient 1,4-dioxane-degrading microbial community.</title>
        <authorList>
            <person name="Dai C."/>
        </authorList>
    </citation>
    <scope>NUCLEOTIDE SEQUENCE</scope>
    <source>
        <strain evidence="1">ZM13</strain>
    </source>
</reference>
<accession>A0A9E6ZWH4</accession>
<sequence length="60" mass="6776">MVTGKTRYRTNWRGKVVLQVEVAGRWGNTWRDATLADISTEPAPLPKPEPEFTYIDSVLG</sequence>
<dbReference type="Proteomes" id="UP000831684">
    <property type="component" value="Chromosome"/>
</dbReference>